<dbReference type="GO" id="GO:0071916">
    <property type="term" value="F:dipeptide transmembrane transporter activity"/>
    <property type="evidence" value="ECO:0007669"/>
    <property type="project" value="TreeGrafter"/>
</dbReference>
<evidence type="ECO:0000313" key="9">
    <source>
        <dbReference type="EMBL" id="KKO09499.1"/>
    </source>
</evidence>
<dbReference type="Pfam" id="PF19300">
    <property type="entry name" value="BPD_transp_1_N"/>
    <property type="match status" value="1"/>
</dbReference>
<evidence type="ECO:0000256" key="7">
    <source>
        <dbReference type="SAM" id="Phobius"/>
    </source>
</evidence>
<evidence type="ECO:0000256" key="6">
    <source>
        <dbReference type="ARBA" id="ARBA00023136"/>
    </source>
</evidence>
<dbReference type="PANTHER" id="PTHR43163:SF6">
    <property type="entry name" value="DIPEPTIDE TRANSPORT SYSTEM PERMEASE PROTEIN DPPB-RELATED"/>
    <property type="match status" value="1"/>
</dbReference>
<dbReference type="SUPFAM" id="SSF161098">
    <property type="entry name" value="MetI-like"/>
    <property type="match status" value="1"/>
</dbReference>
<feature type="transmembrane region" description="Helical" evidence="7">
    <location>
        <begin position="284"/>
        <end position="306"/>
    </location>
</feature>
<keyword evidence="3" id="KW-1003">Cell membrane</keyword>
<accession>A0A0F9YXK0</accession>
<keyword evidence="2" id="KW-0813">Transport</keyword>
<protein>
    <recommendedName>
        <fullName evidence="8">ABC transmembrane type-1 domain-containing protein</fullName>
    </recommendedName>
</protein>
<feature type="transmembrane region" description="Helical" evidence="7">
    <location>
        <begin position="99"/>
        <end position="123"/>
    </location>
</feature>
<dbReference type="Pfam" id="PF00528">
    <property type="entry name" value="BPD_transp_1"/>
    <property type="match status" value="1"/>
</dbReference>
<evidence type="ECO:0000256" key="1">
    <source>
        <dbReference type="ARBA" id="ARBA00004651"/>
    </source>
</evidence>
<feature type="transmembrane region" description="Helical" evidence="7">
    <location>
        <begin position="9"/>
        <end position="29"/>
    </location>
</feature>
<feature type="domain" description="ABC transmembrane type-1" evidence="8">
    <location>
        <begin position="95"/>
        <end position="307"/>
    </location>
</feature>
<evidence type="ECO:0000256" key="5">
    <source>
        <dbReference type="ARBA" id="ARBA00022989"/>
    </source>
</evidence>
<keyword evidence="5 7" id="KW-1133">Transmembrane helix</keyword>
<evidence type="ECO:0000256" key="2">
    <source>
        <dbReference type="ARBA" id="ARBA00022448"/>
    </source>
</evidence>
<dbReference type="InterPro" id="IPR045621">
    <property type="entry name" value="BPD_transp_1_N"/>
</dbReference>
<dbReference type="InterPro" id="IPR000515">
    <property type="entry name" value="MetI-like"/>
</dbReference>
<comment type="caution">
    <text evidence="9">The sequence shown here is derived from an EMBL/GenBank/DDBJ whole genome shotgun (WGS) entry which is preliminary data.</text>
</comment>
<organism evidence="9">
    <name type="scientific">marine sediment metagenome</name>
    <dbReference type="NCBI Taxonomy" id="412755"/>
    <lineage>
        <taxon>unclassified sequences</taxon>
        <taxon>metagenomes</taxon>
        <taxon>ecological metagenomes</taxon>
    </lineage>
</organism>
<evidence type="ECO:0000256" key="3">
    <source>
        <dbReference type="ARBA" id="ARBA00022475"/>
    </source>
</evidence>
<keyword evidence="4 7" id="KW-0812">Transmembrane</keyword>
<reference evidence="9" key="1">
    <citation type="journal article" date="2015" name="Nature">
        <title>Complex archaea that bridge the gap between prokaryotes and eukaryotes.</title>
        <authorList>
            <person name="Spang A."/>
            <person name="Saw J.H."/>
            <person name="Jorgensen S.L."/>
            <person name="Zaremba-Niedzwiedzka K."/>
            <person name="Martijn J."/>
            <person name="Lind A.E."/>
            <person name="van Eijk R."/>
            <person name="Schleper C."/>
            <person name="Guy L."/>
            <person name="Ettema T.J."/>
        </authorList>
    </citation>
    <scope>NUCLEOTIDE SEQUENCE</scope>
</reference>
<feature type="transmembrane region" description="Helical" evidence="7">
    <location>
        <begin position="135"/>
        <end position="161"/>
    </location>
</feature>
<gene>
    <name evidence="9" type="ORF">LCGC14_0038410</name>
</gene>
<evidence type="ECO:0000256" key="4">
    <source>
        <dbReference type="ARBA" id="ARBA00022692"/>
    </source>
</evidence>
<feature type="transmembrane region" description="Helical" evidence="7">
    <location>
        <begin position="181"/>
        <end position="200"/>
    </location>
</feature>
<dbReference type="PANTHER" id="PTHR43163">
    <property type="entry name" value="DIPEPTIDE TRANSPORT SYSTEM PERMEASE PROTEIN DPPB-RELATED"/>
    <property type="match status" value="1"/>
</dbReference>
<dbReference type="GO" id="GO:0005886">
    <property type="term" value="C:plasma membrane"/>
    <property type="evidence" value="ECO:0007669"/>
    <property type="project" value="UniProtKB-SubCell"/>
</dbReference>
<dbReference type="InterPro" id="IPR035906">
    <property type="entry name" value="MetI-like_sf"/>
</dbReference>
<comment type="subcellular location">
    <subcellularLocation>
        <location evidence="1">Cell membrane</location>
        <topology evidence="1">Multi-pass membrane protein</topology>
    </subcellularLocation>
</comment>
<feature type="transmembrane region" description="Helical" evidence="7">
    <location>
        <begin position="238"/>
        <end position="264"/>
    </location>
</feature>
<dbReference type="Gene3D" id="1.10.3720.10">
    <property type="entry name" value="MetI-like"/>
    <property type="match status" value="1"/>
</dbReference>
<dbReference type="AlphaFoldDB" id="A0A0F9YXK0"/>
<dbReference type="EMBL" id="LAZR01000007">
    <property type="protein sequence ID" value="KKO09499.1"/>
    <property type="molecule type" value="Genomic_DNA"/>
</dbReference>
<name>A0A0F9YXK0_9ZZZZ</name>
<proteinExistence type="predicted"/>
<dbReference type="CDD" id="cd06261">
    <property type="entry name" value="TM_PBP2"/>
    <property type="match status" value="1"/>
</dbReference>
<dbReference type="PROSITE" id="PS50928">
    <property type="entry name" value="ABC_TM1"/>
    <property type="match status" value="1"/>
</dbReference>
<sequence length="317" mass="34255">MSSYFLKRILYVIPITLAVSFFCFSLVHLSPGDPMDAVVSPDAPSEVVAMVQRAYGFDRPLPEQFGLWVSRAVQGDLGMSAANGRAVTTEVFSALKNTLLLAVAASMIGFTLGCTFGALAGYYQGSLLDRIVTGFAVGGVSVPHYWLGMLLVIIFSVELNWLPSSGAGPGSSSDWSFEWAYLRHLILPAVTLSVIPMGVVTRTVRAMVADILAHEFVEALRAKGLAERRIFLHVIKNVAPTALAVMGLQLGYLLGGSILVETVFSWPGTGLLLNNAIFQRDLPILQGTILILALFFVALNLMVDLVQARLDPRIQRG</sequence>
<keyword evidence="6 7" id="KW-0472">Membrane</keyword>
<evidence type="ECO:0000259" key="8">
    <source>
        <dbReference type="PROSITE" id="PS50928"/>
    </source>
</evidence>